<evidence type="ECO:0000256" key="1">
    <source>
        <dbReference type="SAM" id="MobiDB-lite"/>
    </source>
</evidence>
<evidence type="ECO:0000256" key="2">
    <source>
        <dbReference type="SAM" id="SignalP"/>
    </source>
</evidence>
<sequence>MKLSLIKRFTLLTAALALSHVAREAAAKSMNPPAASESNGVPMGSIKQDARKMLEMISDVRYTGEVNADFIAQIVLHRQDAIDPADGNAPTASPTNRVSRLRQIAEQLASGQAKEIEATKPATGTTLRASTKVRDRAQ</sequence>
<accession>A0A6J5E2K5</accession>
<evidence type="ECO:0000313" key="4">
    <source>
        <dbReference type="Proteomes" id="UP000494363"/>
    </source>
</evidence>
<evidence type="ECO:0008006" key="5">
    <source>
        <dbReference type="Google" id="ProtNLM"/>
    </source>
</evidence>
<keyword evidence="4" id="KW-1185">Reference proteome</keyword>
<organism evidence="3 4">
    <name type="scientific">Paraburkholderia humisilvae</name>
    <dbReference type="NCBI Taxonomy" id="627669"/>
    <lineage>
        <taxon>Bacteria</taxon>
        <taxon>Pseudomonadati</taxon>
        <taxon>Pseudomonadota</taxon>
        <taxon>Betaproteobacteria</taxon>
        <taxon>Burkholderiales</taxon>
        <taxon>Burkholderiaceae</taxon>
        <taxon>Paraburkholderia</taxon>
    </lineage>
</organism>
<feature type="chain" id="PRO_5026720894" description="DUF4148 domain-containing protein" evidence="2">
    <location>
        <begin position="28"/>
        <end position="138"/>
    </location>
</feature>
<name>A0A6J5E2K5_9BURK</name>
<feature type="region of interest" description="Disordered" evidence="1">
    <location>
        <begin position="110"/>
        <end position="138"/>
    </location>
</feature>
<evidence type="ECO:0000313" key="3">
    <source>
        <dbReference type="EMBL" id="CAB3759914.1"/>
    </source>
</evidence>
<dbReference type="AlphaFoldDB" id="A0A6J5E2K5"/>
<dbReference type="EMBL" id="CADIKH010000016">
    <property type="protein sequence ID" value="CAB3759914.1"/>
    <property type="molecule type" value="Genomic_DNA"/>
</dbReference>
<feature type="signal peptide" evidence="2">
    <location>
        <begin position="1"/>
        <end position="27"/>
    </location>
</feature>
<reference evidence="3 4" key="1">
    <citation type="submission" date="2020-04" db="EMBL/GenBank/DDBJ databases">
        <authorList>
            <person name="De Canck E."/>
        </authorList>
    </citation>
    <scope>NUCLEOTIDE SEQUENCE [LARGE SCALE GENOMIC DNA]</scope>
    <source>
        <strain evidence="3 4">LMG 29542</strain>
    </source>
</reference>
<gene>
    <name evidence="3" type="ORF">LMG29542_03704</name>
</gene>
<dbReference type="RefSeq" id="WP_175227885.1">
    <property type="nucleotide sequence ID" value="NZ_CADIKH010000016.1"/>
</dbReference>
<keyword evidence="2" id="KW-0732">Signal</keyword>
<proteinExistence type="predicted"/>
<protein>
    <recommendedName>
        <fullName evidence="5">DUF4148 domain-containing protein</fullName>
    </recommendedName>
</protein>
<dbReference type="Proteomes" id="UP000494363">
    <property type="component" value="Unassembled WGS sequence"/>
</dbReference>